<dbReference type="AlphaFoldDB" id="A0AAD4SJ03"/>
<dbReference type="EMBL" id="JAJJMB010010520">
    <property type="protein sequence ID" value="KAI3908201.1"/>
    <property type="molecule type" value="Genomic_DNA"/>
</dbReference>
<evidence type="ECO:0000313" key="3">
    <source>
        <dbReference type="Proteomes" id="UP001202328"/>
    </source>
</evidence>
<comment type="caution">
    <text evidence="2">The sequence shown here is derived from an EMBL/GenBank/DDBJ whole genome shotgun (WGS) entry which is preliminary data.</text>
</comment>
<name>A0AAD4SJ03_9MAGN</name>
<gene>
    <name evidence="2" type="ORF">MKW98_029502</name>
</gene>
<feature type="compositionally biased region" description="Low complexity" evidence="1">
    <location>
        <begin position="39"/>
        <end position="56"/>
    </location>
</feature>
<keyword evidence="3" id="KW-1185">Reference proteome</keyword>
<evidence type="ECO:0000256" key="1">
    <source>
        <dbReference type="SAM" id="MobiDB-lite"/>
    </source>
</evidence>
<evidence type="ECO:0000313" key="2">
    <source>
        <dbReference type="EMBL" id="KAI3908201.1"/>
    </source>
</evidence>
<feature type="non-terminal residue" evidence="2">
    <location>
        <position position="1"/>
    </location>
</feature>
<dbReference type="Proteomes" id="UP001202328">
    <property type="component" value="Unassembled WGS sequence"/>
</dbReference>
<sequence>LPAPPALYPPLHQHEDDDMDDLLGNAYDEQGVFVDDSDNSSTNSSNISTTSNQSEISIKDHNEAIIPNENEELEGKNLNFQTPSSPPIIVNPYQWDDFGFYTLEPTVPFNNPNPYEITWEPIHTPTAKRPNPSHYLYSFLP</sequence>
<reference evidence="2" key="1">
    <citation type="submission" date="2022-04" db="EMBL/GenBank/DDBJ databases">
        <title>A functionally conserved STORR gene fusion in Papaver species that diverged 16.8 million years ago.</title>
        <authorList>
            <person name="Catania T."/>
        </authorList>
    </citation>
    <scope>NUCLEOTIDE SEQUENCE</scope>
    <source>
        <strain evidence="2">S-188037</strain>
    </source>
</reference>
<protein>
    <submittedName>
        <fullName evidence="2">Uncharacterized protein</fullName>
    </submittedName>
</protein>
<feature type="region of interest" description="Disordered" evidence="1">
    <location>
        <begin position="1"/>
        <end position="58"/>
    </location>
</feature>
<accession>A0AAD4SJ03</accession>
<organism evidence="2 3">
    <name type="scientific">Papaver atlanticum</name>
    <dbReference type="NCBI Taxonomy" id="357466"/>
    <lineage>
        <taxon>Eukaryota</taxon>
        <taxon>Viridiplantae</taxon>
        <taxon>Streptophyta</taxon>
        <taxon>Embryophyta</taxon>
        <taxon>Tracheophyta</taxon>
        <taxon>Spermatophyta</taxon>
        <taxon>Magnoliopsida</taxon>
        <taxon>Ranunculales</taxon>
        <taxon>Papaveraceae</taxon>
        <taxon>Papaveroideae</taxon>
        <taxon>Papaver</taxon>
    </lineage>
</organism>
<proteinExistence type="predicted"/>